<feature type="transmembrane region" description="Helical" evidence="1">
    <location>
        <begin position="86"/>
        <end position="107"/>
    </location>
</feature>
<protein>
    <submittedName>
        <fullName evidence="2">Uncharacterized protein</fullName>
    </submittedName>
</protein>
<feature type="transmembrane region" description="Helical" evidence="1">
    <location>
        <begin position="41"/>
        <end position="62"/>
    </location>
</feature>
<organism evidence="2 3">
    <name type="scientific">Neocallimastix californiae</name>
    <dbReference type="NCBI Taxonomy" id="1754190"/>
    <lineage>
        <taxon>Eukaryota</taxon>
        <taxon>Fungi</taxon>
        <taxon>Fungi incertae sedis</taxon>
        <taxon>Chytridiomycota</taxon>
        <taxon>Chytridiomycota incertae sedis</taxon>
        <taxon>Neocallimastigomycetes</taxon>
        <taxon>Neocallimastigales</taxon>
        <taxon>Neocallimastigaceae</taxon>
        <taxon>Neocallimastix</taxon>
    </lineage>
</organism>
<proteinExistence type="predicted"/>
<keyword evidence="1" id="KW-1133">Transmembrane helix</keyword>
<gene>
    <name evidence="2" type="ORF">LY90DRAFT_505114</name>
</gene>
<dbReference type="AlphaFoldDB" id="A0A1Y2DZB2"/>
<comment type="caution">
    <text evidence="2">The sequence shown here is derived from an EMBL/GenBank/DDBJ whole genome shotgun (WGS) entry which is preliminary data.</text>
</comment>
<sequence length="108" mass="12283">MNRVDVNCTRDEDCSSHTSYGIAYDYDCSSDHNISCKCINIMLYCIYCIVLNSIYVFVVLLFNKCVGSEKENNNNNNNNKNISNKIYTVCIVAIAPLIFLIVFGLFLE</sequence>
<keyword evidence="1" id="KW-0472">Membrane</keyword>
<keyword evidence="1" id="KW-0812">Transmembrane</keyword>
<keyword evidence="3" id="KW-1185">Reference proteome</keyword>
<reference evidence="2 3" key="1">
    <citation type="submission" date="2016-08" db="EMBL/GenBank/DDBJ databases">
        <title>A Parts List for Fungal Cellulosomes Revealed by Comparative Genomics.</title>
        <authorList>
            <consortium name="DOE Joint Genome Institute"/>
            <person name="Haitjema C.H."/>
            <person name="Gilmore S.P."/>
            <person name="Henske J.K."/>
            <person name="Solomon K.V."/>
            <person name="De Groot R."/>
            <person name="Kuo A."/>
            <person name="Mondo S.J."/>
            <person name="Salamov A.A."/>
            <person name="Labutti K."/>
            <person name="Zhao Z."/>
            <person name="Chiniquy J."/>
            <person name="Barry K."/>
            <person name="Brewer H.M."/>
            <person name="Purvine S.O."/>
            <person name="Wright A.T."/>
            <person name="Boxma B."/>
            <person name="Van Alen T."/>
            <person name="Hackstein J.H."/>
            <person name="Baker S.E."/>
            <person name="Grigoriev I.V."/>
            <person name="O'Malley M.A."/>
        </authorList>
    </citation>
    <scope>NUCLEOTIDE SEQUENCE [LARGE SCALE GENOMIC DNA]</scope>
    <source>
        <strain evidence="2 3">G1</strain>
    </source>
</reference>
<evidence type="ECO:0000313" key="2">
    <source>
        <dbReference type="EMBL" id="ORY64569.1"/>
    </source>
</evidence>
<dbReference type="Proteomes" id="UP000193920">
    <property type="component" value="Unassembled WGS sequence"/>
</dbReference>
<evidence type="ECO:0000313" key="3">
    <source>
        <dbReference type="Proteomes" id="UP000193920"/>
    </source>
</evidence>
<dbReference type="EMBL" id="MCOG01000054">
    <property type="protein sequence ID" value="ORY64569.1"/>
    <property type="molecule type" value="Genomic_DNA"/>
</dbReference>
<evidence type="ECO:0000256" key="1">
    <source>
        <dbReference type="SAM" id="Phobius"/>
    </source>
</evidence>
<name>A0A1Y2DZB2_9FUNG</name>
<accession>A0A1Y2DZB2</accession>